<keyword evidence="4" id="KW-0808">Transferase</keyword>
<sequence length="406" mass="44221">MSSSAVDEPPFCPQEATCEHCLRLQHQKDTQLAYLGSFSHDLRAPLASIHAGLELLSATSLDVTQRAHLRLLQTSEQLLAQTMDELLSFAQLQLSRPEVSVSCFHLADLLDEVIAMYSAAAEQRALSISVDLDAALPEQVVMDREKLARIFQNLLSNAIKFSEHGSVAIHAQADPVASPDAPRLLLHVVDHGVGIASNELKTVFQPFVQGQAGKASRQGTGLGLAICQHLTELLGGSLEIDSQANQGTHICVHLPYRQAPPQPMLHDAAPVPALSLQILVVEDDPSLQLVATRYLHNLGHQSLSAQRVAQAAALIAEHPIDAVLLDVQLGEEDGVELAHWLRQSTAYQDLPIIFVSAHREWSVLVRTSTIAHSRFLSKPLRRAALAQALPTTHFQLPTPDYTSLLD</sequence>
<dbReference type="SMART" id="SM00387">
    <property type="entry name" value="HATPase_c"/>
    <property type="match status" value="1"/>
</dbReference>
<feature type="domain" description="Response regulatory" evidence="8">
    <location>
        <begin position="277"/>
        <end position="393"/>
    </location>
</feature>
<gene>
    <name evidence="9" type="ORF">H9906_04510</name>
</gene>
<dbReference type="SUPFAM" id="SSF55874">
    <property type="entry name" value="ATPase domain of HSP90 chaperone/DNA topoisomerase II/histidine kinase"/>
    <property type="match status" value="1"/>
</dbReference>
<dbReference type="AlphaFoldDB" id="A0A9D2RIG9"/>
<dbReference type="PRINTS" id="PR00344">
    <property type="entry name" value="BCTRLSENSOR"/>
</dbReference>
<dbReference type="Pfam" id="PF00072">
    <property type="entry name" value="Response_reg"/>
    <property type="match status" value="1"/>
</dbReference>
<organism evidence="9 10">
    <name type="scientific">Candidatus Paenalcaligenes intestinipullorum</name>
    <dbReference type="NCBI Taxonomy" id="2838718"/>
    <lineage>
        <taxon>Bacteria</taxon>
        <taxon>Pseudomonadati</taxon>
        <taxon>Pseudomonadota</taxon>
        <taxon>Betaproteobacteria</taxon>
        <taxon>Burkholderiales</taxon>
        <taxon>Alcaligenaceae</taxon>
        <taxon>Paenalcaligenes</taxon>
    </lineage>
</organism>
<dbReference type="InterPro" id="IPR003594">
    <property type="entry name" value="HATPase_dom"/>
</dbReference>
<name>A0A9D2RIG9_9BURK</name>
<protein>
    <recommendedName>
        <fullName evidence="2">histidine kinase</fullName>
        <ecNumber evidence="2">2.7.13.3</ecNumber>
    </recommendedName>
</protein>
<evidence type="ECO:0000256" key="3">
    <source>
        <dbReference type="ARBA" id="ARBA00022553"/>
    </source>
</evidence>
<dbReference type="PROSITE" id="PS50110">
    <property type="entry name" value="RESPONSE_REGULATORY"/>
    <property type="match status" value="1"/>
</dbReference>
<dbReference type="Pfam" id="PF02518">
    <property type="entry name" value="HATPase_c"/>
    <property type="match status" value="1"/>
</dbReference>
<dbReference type="InterPro" id="IPR003661">
    <property type="entry name" value="HisK_dim/P_dom"/>
</dbReference>
<dbReference type="Gene3D" id="3.30.565.10">
    <property type="entry name" value="Histidine kinase-like ATPase, C-terminal domain"/>
    <property type="match status" value="1"/>
</dbReference>
<dbReference type="InterPro" id="IPR011006">
    <property type="entry name" value="CheY-like_superfamily"/>
</dbReference>
<dbReference type="SUPFAM" id="SSF47384">
    <property type="entry name" value="Homodimeric domain of signal transducing histidine kinase"/>
    <property type="match status" value="1"/>
</dbReference>
<feature type="modified residue" description="4-aspartylphosphate" evidence="6">
    <location>
        <position position="326"/>
    </location>
</feature>
<dbReference type="InterPro" id="IPR004358">
    <property type="entry name" value="Sig_transdc_His_kin-like_C"/>
</dbReference>
<dbReference type="CDD" id="cd00082">
    <property type="entry name" value="HisKA"/>
    <property type="match status" value="1"/>
</dbReference>
<comment type="catalytic activity">
    <reaction evidence="1">
        <text>ATP + protein L-histidine = ADP + protein N-phospho-L-histidine.</text>
        <dbReference type="EC" id="2.7.13.3"/>
    </reaction>
</comment>
<dbReference type="GO" id="GO:0000155">
    <property type="term" value="F:phosphorelay sensor kinase activity"/>
    <property type="evidence" value="ECO:0007669"/>
    <property type="project" value="InterPro"/>
</dbReference>
<dbReference type="InterPro" id="IPR036890">
    <property type="entry name" value="HATPase_C_sf"/>
</dbReference>
<evidence type="ECO:0000259" key="7">
    <source>
        <dbReference type="PROSITE" id="PS50109"/>
    </source>
</evidence>
<comment type="caution">
    <text evidence="9">The sequence shown here is derived from an EMBL/GenBank/DDBJ whole genome shotgun (WGS) entry which is preliminary data.</text>
</comment>
<dbReference type="PANTHER" id="PTHR43047">
    <property type="entry name" value="TWO-COMPONENT HISTIDINE PROTEIN KINASE"/>
    <property type="match status" value="1"/>
</dbReference>
<dbReference type="SMART" id="SM00448">
    <property type="entry name" value="REC"/>
    <property type="match status" value="1"/>
</dbReference>
<keyword evidence="3 6" id="KW-0597">Phosphoprotein</keyword>
<proteinExistence type="predicted"/>
<dbReference type="Gene3D" id="1.10.287.130">
    <property type="match status" value="1"/>
</dbReference>
<accession>A0A9D2RIG9</accession>
<dbReference type="Gene3D" id="3.40.50.2300">
    <property type="match status" value="1"/>
</dbReference>
<reference evidence="9" key="1">
    <citation type="journal article" date="2021" name="PeerJ">
        <title>Extensive microbial diversity within the chicken gut microbiome revealed by metagenomics and culture.</title>
        <authorList>
            <person name="Gilroy R."/>
            <person name="Ravi A."/>
            <person name="Getino M."/>
            <person name="Pursley I."/>
            <person name="Horton D.L."/>
            <person name="Alikhan N.F."/>
            <person name="Baker D."/>
            <person name="Gharbi K."/>
            <person name="Hall N."/>
            <person name="Watson M."/>
            <person name="Adriaenssens E.M."/>
            <person name="Foster-Nyarko E."/>
            <person name="Jarju S."/>
            <person name="Secka A."/>
            <person name="Antonio M."/>
            <person name="Oren A."/>
            <person name="Chaudhuri R.R."/>
            <person name="La Ragione R."/>
            <person name="Hildebrand F."/>
            <person name="Pallen M.J."/>
        </authorList>
    </citation>
    <scope>NUCLEOTIDE SEQUENCE</scope>
    <source>
        <strain evidence="9">9264</strain>
    </source>
</reference>
<feature type="domain" description="Histidine kinase" evidence="7">
    <location>
        <begin position="37"/>
        <end position="258"/>
    </location>
</feature>
<reference evidence="9" key="2">
    <citation type="submission" date="2021-04" db="EMBL/GenBank/DDBJ databases">
        <authorList>
            <person name="Gilroy R."/>
        </authorList>
    </citation>
    <scope>NUCLEOTIDE SEQUENCE</scope>
    <source>
        <strain evidence="9">9264</strain>
    </source>
</reference>
<evidence type="ECO:0000313" key="10">
    <source>
        <dbReference type="Proteomes" id="UP000823889"/>
    </source>
</evidence>
<evidence type="ECO:0000256" key="5">
    <source>
        <dbReference type="ARBA" id="ARBA00022777"/>
    </source>
</evidence>
<dbReference type="PANTHER" id="PTHR43047:SF72">
    <property type="entry name" value="OSMOSENSING HISTIDINE PROTEIN KINASE SLN1"/>
    <property type="match status" value="1"/>
</dbReference>
<dbReference type="EMBL" id="DWUQ01000092">
    <property type="protein sequence ID" value="HJD44277.1"/>
    <property type="molecule type" value="Genomic_DNA"/>
</dbReference>
<evidence type="ECO:0000313" key="9">
    <source>
        <dbReference type="EMBL" id="HJD44277.1"/>
    </source>
</evidence>
<evidence type="ECO:0000256" key="2">
    <source>
        <dbReference type="ARBA" id="ARBA00012438"/>
    </source>
</evidence>
<dbReference type="Pfam" id="PF00512">
    <property type="entry name" value="HisKA"/>
    <property type="match status" value="1"/>
</dbReference>
<dbReference type="InterPro" id="IPR001789">
    <property type="entry name" value="Sig_transdc_resp-reg_receiver"/>
</dbReference>
<feature type="non-terminal residue" evidence="9">
    <location>
        <position position="406"/>
    </location>
</feature>
<dbReference type="GO" id="GO:0009927">
    <property type="term" value="F:histidine phosphotransfer kinase activity"/>
    <property type="evidence" value="ECO:0007669"/>
    <property type="project" value="TreeGrafter"/>
</dbReference>
<dbReference type="SUPFAM" id="SSF52172">
    <property type="entry name" value="CheY-like"/>
    <property type="match status" value="1"/>
</dbReference>
<dbReference type="PROSITE" id="PS50109">
    <property type="entry name" value="HIS_KIN"/>
    <property type="match status" value="1"/>
</dbReference>
<dbReference type="InterPro" id="IPR005467">
    <property type="entry name" value="His_kinase_dom"/>
</dbReference>
<evidence type="ECO:0000256" key="4">
    <source>
        <dbReference type="ARBA" id="ARBA00022679"/>
    </source>
</evidence>
<keyword evidence="5 9" id="KW-0418">Kinase</keyword>
<dbReference type="InterPro" id="IPR036097">
    <property type="entry name" value="HisK_dim/P_sf"/>
</dbReference>
<dbReference type="EC" id="2.7.13.3" evidence="2"/>
<dbReference type="SMART" id="SM00388">
    <property type="entry name" value="HisKA"/>
    <property type="match status" value="1"/>
</dbReference>
<dbReference type="CDD" id="cd17546">
    <property type="entry name" value="REC_hyHK_CKI1_RcsC-like"/>
    <property type="match status" value="1"/>
</dbReference>
<evidence type="ECO:0000256" key="1">
    <source>
        <dbReference type="ARBA" id="ARBA00000085"/>
    </source>
</evidence>
<dbReference type="GO" id="GO:0005886">
    <property type="term" value="C:plasma membrane"/>
    <property type="evidence" value="ECO:0007669"/>
    <property type="project" value="TreeGrafter"/>
</dbReference>
<evidence type="ECO:0000259" key="8">
    <source>
        <dbReference type="PROSITE" id="PS50110"/>
    </source>
</evidence>
<evidence type="ECO:0000256" key="6">
    <source>
        <dbReference type="PROSITE-ProRule" id="PRU00169"/>
    </source>
</evidence>
<dbReference type="Proteomes" id="UP000823889">
    <property type="component" value="Unassembled WGS sequence"/>
</dbReference>